<proteinExistence type="inferred from homology"/>
<dbReference type="Pfam" id="PF01433">
    <property type="entry name" value="Peptidase_M1"/>
    <property type="match status" value="1"/>
</dbReference>
<keyword evidence="7" id="KW-0645">Protease</keyword>
<feature type="domain" description="Aminopeptidase N-like N-terminal" evidence="13">
    <location>
        <begin position="28"/>
        <end position="186"/>
    </location>
</feature>
<evidence type="ECO:0000259" key="13">
    <source>
        <dbReference type="Pfam" id="PF17900"/>
    </source>
</evidence>
<dbReference type="SUPFAM" id="SSF63737">
    <property type="entry name" value="Leukotriene A4 hydrolase N-terminal domain"/>
    <property type="match status" value="1"/>
</dbReference>
<comment type="similarity">
    <text evidence="3">Belongs to the peptidase M1 family.</text>
</comment>
<dbReference type="InterPro" id="IPR027268">
    <property type="entry name" value="Peptidase_M4/M1_CTD_sf"/>
</dbReference>
<dbReference type="CDD" id="cd09603">
    <property type="entry name" value="M1_APN_like"/>
    <property type="match status" value="1"/>
</dbReference>
<evidence type="ECO:0000256" key="6">
    <source>
        <dbReference type="ARBA" id="ARBA00022438"/>
    </source>
</evidence>
<evidence type="ECO:0000256" key="7">
    <source>
        <dbReference type="ARBA" id="ARBA00022670"/>
    </source>
</evidence>
<keyword evidence="10" id="KW-0862">Zinc</keyword>
<name>A0A840MK96_9PROT</name>
<organism evidence="14 15">
    <name type="scientific">Chitinivorax tropicus</name>
    <dbReference type="NCBI Taxonomy" id="714531"/>
    <lineage>
        <taxon>Bacteria</taxon>
        <taxon>Pseudomonadati</taxon>
        <taxon>Pseudomonadota</taxon>
        <taxon>Betaproteobacteria</taxon>
        <taxon>Chitinivorax</taxon>
    </lineage>
</organism>
<evidence type="ECO:0000256" key="5">
    <source>
        <dbReference type="ARBA" id="ARBA00015611"/>
    </source>
</evidence>
<dbReference type="AlphaFoldDB" id="A0A840MK96"/>
<dbReference type="PANTHER" id="PTHR11533:SF174">
    <property type="entry name" value="PUROMYCIN-SENSITIVE AMINOPEPTIDASE-RELATED"/>
    <property type="match status" value="1"/>
</dbReference>
<dbReference type="GO" id="GO:0042277">
    <property type="term" value="F:peptide binding"/>
    <property type="evidence" value="ECO:0007669"/>
    <property type="project" value="TreeGrafter"/>
</dbReference>
<keyword evidence="15" id="KW-1185">Reference proteome</keyword>
<feature type="domain" description="Peptidase M1 membrane alanine aminopeptidase" evidence="12">
    <location>
        <begin position="226"/>
        <end position="427"/>
    </location>
</feature>
<evidence type="ECO:0000256" key="9">
    <source>
        <dbReference type="ARBA" id="ARBA00022801"/>
    </source>
</evidence>
<evidence type="ECO:0000256" key="1">
    <source>
        <dbReference type="ARBA" id="ARBA00000098"/>
    </source>
</evidence>
<dbReference type="GO" id="GO:0043171">
    <property type="term" value="P:peptide catabolic process"/>
    <property type="evidence" value="ECO:0007669"/>
    <property type="project" value="TreeGrafter"/>
</dbReference>
<dbReference type="InterPro" id="IPR001930">
    <property type="entry name" value="Peptidase_M1"/>
</dbReference>
<dbReference type="GO" id="GO:0008270">
    <property type="term" value="F:zinc ion binding"/>
    <property type="evidence" value="ECO:0007669"/>
    <property type="project" value="InterPro"/>
</dbReference>
<dbReference type="SUPFAM" id="SSF55486">
    <property type="entry name" value="Metalloproteases ('zincins'), catalytic domain"/>
    <property type="match status" value="1"/>
</dbReference>
<dbReference type="EMBL" id="JACHHY010000004">
    <property type="protein sequence ID" value="MBB5017579.1"/>
    <property type="molecule type" value="Genomic_DNA"/>
</dbReference>
<dbReference type="InterPro" id="IPR045357">
    <property type="entry name" value="Aminopeptidase_N-like_N"/>
</dbReference>
<dbReference type="GO" id="GO:0005615">
    <property type="term" value="C:extracellular space"/>
    <property type="evidence" value="ECO:0007669"/>
    <property type="project" value="TreeGrafter"/>
</dbReference>
<comment type="catalytic activity">
    <reaction evidence="1">
        <text>Release of an N-terminal amino acid, Xaa-|-Yaa- from a peptide, amide or arylamide. Xaa is preferably Ala, but may be most amino acids including Pro (slow action). When a terminal hydrophobic residue is followed by a prolyl residue, the two may be released as an intact Xaa-Pro dipeptide.</text>
        <dbReference type="EC" id="3.4.11.2"/>
    </reaction>
</comment>
<keyword evidence="8" id="KW-0479">Metal-binding</keyword>
<comment type="cofactor">
    <cofactor evidence="2">
        <name>Zn(2+)</name>
        <dbReference type="ChEBI" id="CHEBI:29105"/>
    </cofactor>
</comment>
<comment type="caution">
    <text evidence="14">The sequence shown here is derived from an EMBL/GenBank/DDBJ whole genome shotgun (WGS) entry which is preliminary data.</text>
</comment>
<keyword evidence="11" id="KW-0482">Metalloprotease</keyword>
<dbReference type="Proteomes" id="UP000575898">
    <property type="component" value="Unassembled WGS sequence"/>
</dbReference>
<dbReference type="InterPro" id="IPR042097">
    <property type="entry name" value="Aminopeptidase_N-like_N_sf"/>
</dbReference>
<evidence type="ECO:0000256" key="8">
    <source>
        <dbReference type="ARBA" id="ARBA00022723"/>
    </source>
</evidence>
<dbReference type="Gene3D" id="1.10.390.10">
    <property type="entry name" value="Neutral Protease Domain 2"/>
    <property type="match status" value="1"/>
</dbReference>
<keyword evidence="6 14" id="KW-0031">Aminopeptidase</keyword>
<dbReference type="GO" id="GO:0005737">
    <property type="term" value="C:cytoplasm"/>
    <property type="evidence" value="ECO:0007669"/>
    <property type="project" value="TreeGrafter"/>
</dbReference>
<dbReference type="EC" id="3.4.11.2" evidence="4"/>
<dbReference type="PRINTS" id="PR00756">
    <property type="entry name" value="ALADIPTASE"/>
</dbReference>
<evidence type="ECO:0000256" key="3">
    <source>
        <dbReference type="ARBA" id="ARBA00010136"/>
    </source>
</evidence>
<dbReference type="GO" id="GO:0006508">
    <property type="term" value="P:proteolysis"/>
    <property type="evidence" value="ECO:0007669"/>
    <property type="project" value="UniProtKB-KW"/>
</dbReference>
<protein>
    <recommendedName>
        <fullName evidence="5">Aminopeptidase N</fullName>
        <ecNumber evidence="4">3.4.11.2</ecNumber>
    </recommendedName>
</protein>
<reference evidence="14 15" key="1">
    <citation type="submission" date="2020-08" db="EMBL/GenBank/DDBJ databases">
        <title>Genomic Encyclopedia of Type Strains, Phase IV (KMG-IV): sequencing the most valuable type-strain genomes for metagenomic binning, comparative biology and taxonomic classification.</title>
        <authorList>
            <person name="Goeker M."/>
        </authorList>
    </citation>
    <scope>NUCLEOTIDE SEQUENCE [LARGE SCALE GENOMIC DNA]</scope>
    <source>
        <strain evidence="14 15">DSM 27165</strain>
    </source>
</reference>
<dbReference type="InterPro" id="IPR014782">
    <property type="entry name" value="Peptidase_M1_dom"/>
</dbReference>
<dbReference type="PANTHER" id="PTHR11533">
    <property type="entry name" value="PROTEASE M1 ZINC METALLOPROTEASE"/>
    <property type="match status" value="1"/>
</dbReference>
<dbReference type="Pfam" id="PF17900">
    <property type="entry name" value="Peptidase_M1_N"/>
    <property type="match status" value="1"/>
</dbReference>
<accession>A0A840MK96</accession>
<dbReference type="GO" id="GO:0070006">
    <property type="term" value="F:metalloaminopeptidase activity"/>
    <property type="evidence" value="ECO:0007669"/>
    <property type="project" value="TreeGrafter"/>
</dbReference>
<dbReference type="Gene3D" id="2.60.40.1730">
    <property type="entry name" value="tricorn interacting facor f3 domain"/>
    <property type="match status" value="1"/>
</dbReference>
<evidence type="ECO:0000256" key="11">
    <source>
        <dbReference type="ARBA" id="ARBA00023049"/>
    </source>
</evidence>
<evidence type="ECO:0000259" key="12">
    <source>
        <dbReference type="Pfam" id="PF01433"/>
    </source>
</evidence>
<gene>
    <name evidence="14" type="ORF">HNQ59_000848</name>
</gene>
<evidence type="ECO:0000256" key="4">
    <source>
        <dbReference type="ARBA" id="ARBA00012564"/>
    </source>
</evidence>
<sequence>MSLIGIGALPLITACATLPDTPTAQDIHHYELTLTLLPEQQAISGQLDIHLAHATSQLILDRGALDITAVETAGQALPFQMMDKQLQITLPAQPDAERVLTIRYRGQPKAGLYFLPDARQVYTAYSTSDWMPCVDAPQERASFTLHLVAPSDLTTTATGELIDQHAHTPGTTLTTWRQTQPKPSYLYGFAAGPFSEAQDRYQQVTLRYLGPPTMDRQALKQVFADTADMVAFFENKAGMPYPGQHYTQVLTHANAAQELDQIAMLNEKYGQRVLADPSKIWLGAHELAHQWWGNGLTNHAWTEMWLNEGLASFMTVAYLEHRFGRDLYLAYIEDLQESYETIRDQGQDKPLIFPDWRSPTLNDRALVYDKGAYLIHQLRGQLGEQAFWAGIKHYTQHHWGRAVHTGDFKRAMEAASGQDLGEFFNRWVYQAAPAKQGAAS</sequence>
<evidence type="ECO:0000313" key="14">
    <source>
        <dbReference type="EMBL" id="MBB5017579.1"/>
    </source>
</evidence>
<evidence type="ECO:0000256" key="10">
    <source>
        <dbReference type="ARBA" id="ARBA00022833"/>
    </source>
</evidence>
<dbReference type="GO" id="GO:0016285">
    <property type="term" value="F:alanyl aminopeptidase activity"/>
    <property type="evidence" value="ECO:0007669"/>
    <property type="project" value="UniProtKB-EC"/>
</dbReference>
<evidence type="ECO:0000313" key="15">
    <source>
        <dbReference type="Proteomes" id="UP000575898"/>
    </source>
</evidence>
<keyword evidence="9" id="KW-0378">Hydrolase</keyword>
<dbReference type="RefSeq" id="WP_184035612.1">
    <property type="nucleotide sequence ID" value="NZ_JACHHY010000004.1"/>
</dbReference>
<dbReference type="GO" id="GO:0016020">
    <property type="term" value="C:membrane"/>
    <property type="evidence" value="ECO:0007669"/>
    <property type="project" value="TreeGrafter"/>
</dbReference>
<evidence type="ECO:0000256" key="2">
    <source>
        <dbReference type="ARBA" id="ARBA00001947"/>
    </source>
</evidence>
<dbReference type="InterPro" id="IPR050344">
    <property type="entry name" value="Peptidase_M1_aminopeptidases"/>
</dbReference>